<gene>
    <name evidence="2" type="ORF">OK344_09160</name>
</gene>
<evidence type="ECO:0000313" key="2">
    <source>
        <dbReference type="EMBL" id="MCW4452378.1"/>
    </source>
</evidence>
<reference evidence="2 3" key="1">
    <citation type="submission" date="2022-10" db="EMBL/GenBank/DDBJ databases">
        <title>Kaistella sp. BT-6-1-3.</title>
        <authorList>
            <person name="Ai J."/>
            <person name="Deng Z."/>
        </authorList>
    </citation>
    <scope>NUCLEOTIDE SEQUENCE [LARGE SCALE GENOMIC DNA]</scope>
    <source>
        <strain evidence="2 3">BT6-1-3</strain>
    </source>
</reference>
<keyword evidence="1" id="KW-1133">Transmembrane helix</keyword>
<name>A0ABT3JNL5_9FLAO</name>
<accession>A0ABT3JNL5</accession>
<organism evidence="2 3">
    <name type="scientific">Kaistella yananensis</name>
    <dbReference type="NCBI Taxonomy" id="2989820"/>
    <lineage>
        <taxon>Bacteria</taxon>
        <taxon>Pseudomonadati</taxon>
        <taxon>Bacteroidota</taxon>
        <taxon>Flavobacteriia</taxon>
        <taxon>Flavobacteriales</taxon>
        <taxon>Weeksellaceae</taxon>
        <taxon>Chryseobacterium group</taxon>
        <taxon>Kaistella</taxon>
    </lineage>
</organism>
<evidence type="ECO:0000313" key="3">
    <source>
        <dbReference type="Proteomes" id="UP001209107"/>
    </source>
</evidence>
<keyword evidence="1" id="KW-0472">Membrane</keyword>
<dbReference type="RefSeq" id="WP_265144508.1">
    <property type="nucleotide sequence ID" value="NZ_JAPCHZ010000004.1"/>
</dbReference>
<dbReference type="EMBL" id="JAPCHZ010000004">
    <property type="protein sequence ID" value="MCW4452378.1"/>
    <property type="molecule type" value="Genomic_DNA"/>
</dbReference>
<protein>
    <recommendedName>
        <fullName evidence="4">Phage abortive infection protein</fullName>
    </recommendedName>
</protein>
<proteinExistence type="predicted"/>
<feature type="transmembrane region" description="Helical" evidence="1">
    <location>
        <begin position="5"/>
        <end position="25"/>
    </location>
</feature>
<feature type="transmembrane region" description="Helical" evidence="1">
    <location>
        <begin position="45"/>
        <end position="69"/>
    </location>
</feature>
<dbReference type="Proteomes" id="UP001209107">
    <property type="component" value="Unassembled WGS sequence"/>
</dbReference>
<keyword evidence="1" id="KW-0812">Transmembrane</keyword>
<keyword evidence="3" id="KW-1185">Reference proteome</keyword>
<comment type="caution">
    <text evidence="2">The sequence shown here is derived from an EMBL/GenBank/DDBJ whole genome shotgun (WGS) entry which is preliminary data.</text>
</comment>
<evidence type="ECO:0000256" key="1">
    <source>
        <dbReference type="SAM" id="Phobius"/>
    </source>
</evidence>
<sequence>MRKKIIYLIAFIVIILIIFFTWQIIDWSKENILLSIDYKNKFDEIQAYSGIVGFLLSFLSILFVIYTIVEQREYFQKNIDLKESEEQKLKKDFIEFSKFYLEDVIKNTQEFGKNMKEYYEKAKNEPLKNFTLIFSVTNNNKRFSELDNLQLFKSFTENYSNGSKIYNDFLKYTDFYIEAKNELKKIYQTHSTEKFERKKELAYLLNDIIDLCSSAIEKYVKDFPNSYNQKPWYNLLNNFIGVYYGYIKPNEETDLNKLDTEVLLPFLHESQDIRNLIGFENNIHEIIIKLAKIRKMLYTLTTDCSSHAIEFENVYIKYFSDDSDLFKKIKDLATLLK</sequence>
<evidence type="ECO:0008006" key="4">
    <source>
        <dbReference type="Google" id="ProtNLM"/>
    </source>
</evidence>